<evidence type="ECO:0000256" key="1">
    <source>
        <dbReference type="SAM" id="MobiDB-lite"/>
    </source>
</evidence>
<name>A0ABY5M780_9ACTN</name>
<dbReference type="Proteomes" id="UP001316184">
    <property type="component" value="Chromosome"/>
</dbReference>
<evidence type="ECO:0000259" key="2">
    <source>
        <dbReference type="Pfam" id="PF19040"/>
    </source>
</evidence>
<evidence type="ECO:0000313" key="3">
    <source>
        <dbReference type="EMBL" id="UUP13687.1"/>
    </source>
</evidence>
<evidence type="ECO:0000313" key="4">
    <source>
        <dbReference type="Proteomes" id="UP001316184"/>
    </source>
</evidence>
<dbReference type="RefSeq" id="WP_232402379.1">
    <property type="nucleotide sequence ID" value="NZ_CP102173.1"/>
</dbReference>
<reference evidence="3 4" key="1">
    <citation type="submission" date="2022-08" db="EMBL/GenBank/DDBJ databases">
        <title>novel species in genus Aeromicrobium.</title>
        <authorList>
            <person name="Ye L."/>
        </authorList>
    </citation>
    <scope>NUCLEOTIDE SEQUENCE [LARGE SCALE GENOMIC DNA]</scope>
    <source>
        <strain evidence="4">zg-Y1379</strain>
    </source>
</reference>
<organism evidence="3 4">
    <name type="scientific">Aeromicrobium wangtongii</name>
    <dbReference type="NCBI Taxonomy" id="2969247"/>
    <lineage>
        <taxon>Bacteria</taxon>
        <taxon>Bacillati</taxon>
        <taxon>Actinomycetota</taxon>
        <taxon>Actinomycetes</taxon>
        <taxon>Propionibacteriales</taxon>
        <taxon>Nocardioidaceae</taxon>
        <taxon>Aeromicrobium</taxon>
    </lineage>
</organism>
<dbReference type="InterPro" id="IPR043968">
    <property type="entry name" value="SGNH"/>
</dbReference>
<protein>
    <recommendedName>
        <fullName evidence="2">SGNH domain-containing protein</fullName>
    </recommendedName>
</protein>
<feature type="region of interest" description="Disordered" evidence="1">
    <location>
        <begin position="1"/>
        <end position="29"/>
    </location>
</feature>
<proteinExistence type="predicted"/>
<feature type="domain" description="SGNH" evidence="2">
    <location>
        <begin position="26"/>
        <end position="270"/>
    </location>
</feature>
<keyword evidence="4" id="KW-1185">Reference proteome</keyword>
<dbReference type="EMBL" id="CP102173">
    <property type="protein sequence ID" value="UUP13687.1"/>
    <property type="molecule type" value="Genomic_DNA"/>
</dbReference>
<accession>A0ABY5M780</accession>
<sequence length="291" mass="32348">MSASVATRPAPSRAAADLPPGYTNGCHLDQSRTTPRGCVYGDKRAKRTITLVGDSKARQWLPTLDRYGKAAKWRIVAHTKSACPFTQAAVPQARTGRRYASCARWNDRVLSRLRRDRPRVVVVALYAKYALASRTATTTEQRQAAMAQGMRASWRSVTKAGSELVVLNSTPYIGMPYRRHPTWLASSCVAAHRTRTDLCDVPAAKALSGPAVWTQQDRDRVLTGLDDVHLIDLNPRLCSSRTCRVVLGHVLVYRDTHHLTATIARRLYPYLRNRLTPLLSQRSRQASSASS</sequence>
<dbReference type="Pfam" id="PF19040">
    <property type="entry name" value="SGNH"/>
    <property type="match status" value="1"/>
</dbReference>
<gene>
    <name evidence="3" type="ORF">NQV15_17830</name>
</gene>